<evidence type="ECO:0000313" key="2">
    <source>
        <dbReference type="EMBL" id="MBE0361285.1"/>
    </source>
</evidence>
<sequence>MLRKHYLLSTLALMISAPTFADNSSLEENINNNQAKFATTAVFSSAMIAGWILDGAKSAVKGEAKSFITSLLFGNGNTGPQIVRIHQDDLDKIESIVSGIVLTSDVEDAKSQFESFGDTIEYYRNSAQGGNLDTSILPVLLDYTTSLKNHRAYKESYNPKSYALTSSYALIASMSIAVLTERKLQGYISYGYVQSQARSLASRLSSLGAQTDNYTANLGRIYHFGNGCYGMRTNKNYVDDSVPSYSELKYNDSSFSDDSVPMAPKGCLIRASFPGMDTKQFDTAVYGWAEAEELAYEYINEARDKYRTTIKGENFNQILSTLNNF</sequence>
<feature type="signal peptide" evidence="1">
    <location>
        <begin position="1"/>
        <end position="21"/>
    </location>
</feature>
<evidence type="ECO:0000313" key="3">
    <source>
        <dbReference type="Proteomes" id="UP000648482"/>
    </source>
</evidence>
<dbReference type="Proteomes" id="UP000648482">
    <property type="component" value="Unassembled WGS sequence"/>
</dbReference>
<dbReference type="EMBL" id="AQGU01000029">
    <property type="protein sequence ID" value="MBE0361285.1"/>
    <property type="molecule type" value="Genomic_DNA"/>
</dbReference>
<comment type="caution">
    <text evidence="2">The sequence shown here is derived from an EMBL/GenBank/DDBJ whole genome shotgun (WGS) entry which is preliminary data.</text>
</comment>
<organism evidence="2 3">
    <name type="scientific">Pseudoalteromonas aliena SW19</name>
    <dbReference type="NCBI Taxonomy" id="1314866"/>
    <lineage>
        <taxon>Bacteria</taxon>
        <taxon>Pseudomonadati</taxon>
        <taxon>Pseudomonadota</taxon>
        <taxon>Gammaproteobacteria</taxon>
        <taxon>Alteromonadales</taxon>
        <taxon>Pseudoalteromonadaceae</taxon>
        <taxon>Pseudoalteromonas</taxon>
    </lineage>
</organism>
<protein>
    <submittedName>
        <fullName evidence="2">Uncharacterized protein</fullName>
    </submittedName>
</protein>
<dbReference type="RefSeq" id="WP_193156854.1">
    <property type="nucleotide sequence ID" value="NZ_AQGU01000029.1"/>
</dbReference>
<proteinExistence type="predicted"/>
<evidence type="ECO:0000256" key="1">
    <source>
        <dbReference type="SAM" id="SignalP"/>
    </source>
</evidence>
<name>A0ABR9E5R4_9GAMM</name>
<keyword evidence="1" id="KW-0732">Signal</keyword>
<gene>
    <name evidence="2" type="ORF">PALI_b0234</name>
</gene>
<feature type="chain" id="PRO_5047170553" evidence="1">
    <location>
        <begin position="22"/>
        <end position="325"/>
    </location>
</feature>
<accession>A0ABR9E5R4</accession>
<reference evidence="2 3" key="1">
    <citation type="submission" date="2015-06" db="EMBL/GenBank/DDBJ databases">
        <title>Genome sequence of Pseudoalteromonas aliena.</title>
        <authorList>
            <person name="Xie B.-B."/>
            <person name="Rong J.-C."/>
            <person name="Qin Q.-L."/>
            <person name="Zhang Y.-Z."/>
        </authorList>
    </citation>
    <scope>NUCLEOTIDE SEQUENCE [LARGE SCALE GENOMIC DNA]</scope>
    <source>
        <strain evidence="2 3">SW19</strain>
    </source>
</reference>
<keyword evidence="3" id="KW-1185">Reference proteome</keyword>